<sequence>FHILLTIILVLELLAAVWVFVFYYAPQARKFLGHFKLEASLKQAIVRYRDDDDLRDLIDTMQKEVRYKVNTTQIQRYYIANITLI</sequence>
<feature type="non-terminal residue" evidence="2">
    <location>
        <position position="85"/>
    </location>
</feature>
<keyword evidence="1" id="KW-1133">Transmembrane helix</keyword>
<evidence type="ECO:0000313" key="2">
    <source>
        <dbReference type="EMBL" id="KAK2143776.1"/>
    </source>
</evidence>
<dbReference type="EMBL" id="JAODUP010000814">
    <property type="protein sequence ID" value="KAK2143776.1"/>
    <property type="molecule type" value="Genomic_DNA"/>
</dbReference>
<comment type="caution">
    <text evidence="2">The sequence shown here is derived from an EMBL/GenBank/DDBJ whole genome shotgun (WGS) entry which is preliminary data.</text>
</comment>
<feature type="transmembrane region" description="Helical" evidence="1">
    <location>
        <begin position="6"/>
        <end position="25"/>
    </location>
</feature>
<accession>A0AAD9IZD3</accession>
<keyword evidence="1" id="KW-0472">Membrane</keyword>
<proteinExistence type="predicted"/>
<gene>
    <name evidence="2" type="ORF">LSH36_814g03037</name>
</gene>
<evidence type="ECO:0000256" key="1">
    <source>
        <dbReference type="SAM" id="Phobius"/>
    </source>
</evidence>
<name>A0AAD9IZD3_9ANNE</name>
<keyword evidence="1" id="KW-0812">Transmembrane</keyword>
<organism evidence="2 3">
    <name type="scientific">Paralvinella palmiformis</name>
    <dbReference type="NCBI Taxonomy" id="53620"/>
    <lineage>
        <taxon>Eukaryota</taxon>
        <taxon>Metazoa</taxon>
        <taxon>Spiralia</taxon>
        <taxon>Lophotrochozoa</taxon>
        <taxon>Annelida</taxon>
        <taxon>Polychaeta</taxon>
        <taxon>Sedentaria</taxon>
        <taxon>Canalipalpata</taxon>
        <taxon>Terebellida</taxon>
        <taxon>Terebelliformia</taxon>
        <taxon>Alvinellidae</taxon>
        <taxon>Paralvinella</taxon>
    </lineage>
</organism>
<evidence type="ECO:0000313" key="3">
    <source>
        <dbReference type="Proteomes" id="UP001208570"/>
    </source>
</evidence>
<keyword evidence="3" id="KW-1185">Reference proteome</keyword>
<dbReference type="AlphaFoldDB" id="A0AAD9IZD3"/>
<protein>
    <submittedName>
        <fullName evidence="2">Uncharacterized protein</fullName>
    </submittedName>
</protein>
<dbReference type="Proteomes" id="UP001208570">
    <property type="component" value="Unassembled WGS sequence"/>
</dbReference>
<reference evidence="2" key="1">
    <citation type="journal article" date="2023" name="Mol. Biol. Evol.">
        <title>Third-Generation Sequencing Reveals the Adaptive Role of the Epigenome in Three Deep-Sea Polychaetes.</title>
        <authorList>
            <person name="Perez M."/>
            <person name="Aroh O."/>
            <person name="Sun Y."/>
            <person name="Lan Y."/>
            <person name="Juniper S.K."/>
            <person name="Young C.R."/>
            <person name="Angers B."/>
            <person name="Qian P.Y."/>
        </authorList>
    </citation>
    <scope>NUCLEOTIDE SEQUENCE</scope>
    <source>
        <strain evidence="2">P08H-3</strain>
    </source>
</reference>